<dbReference type="EMBL" id="JAELYA010000005">
    <property type="protein sequence ID" value="MBO3276359.1"/>
    <property type="molecule type" value="Genomic_DNA"/>
</dbReference>
<keyword evidence="1" id="KW-0812">Transmembrane</keyword>
<dbReference type="Proteomes" id="UP000669060">
    <property type="component" value="Unassembled WGS sequence"/>
</dbReference>
<sequence length="90" mass="9800">MKALVGLGKLVALLFWLAVLANLVHPFAHPFDTLLKITGGVVLVIHIIELLAFGKRLQGRPHPLLDRLQVLLFGVFHMLSLKDAKGGSNA</sequence>
<evidence type="ECO:0000256" key="1">
    <source>
        <dbReference type="SAM" id="Phobius"/>
    </source>
</evidence>
<organism evidence="2 3">
    <name type="scientific">Pseudomonas schmalbachii</name>
    <dbReference type="NCBI Taxonomy" id="2816993"/>
    <lineage>
        <taxon>Bacteria</taxon>
        <taxon>Pseudomonadati</taxon>
        <taxon>Pseudomonadota</taxon>
        <taxon>Gammaproteobacteria</taxon>
        <taxon>Pseudomonadales</taxon>
        <taxon>Pseudomonadaceae</taxon>
        <taxon>Pseudomonas</taxon>
    </lineage>
</organism>
<proteinExistence type="predicted"/>
<dbReference type="PANTHER" id="PTHR38775">
    <property type="entry name" value="INNER MEMBRANE PROTEIN-RELATED"/>
    <property type="match status" value="1"/>
</dbReference>
<keyword evidence="1" id="KW-1133">Transmembrane helix</keyword>
<accession>A0ABS3TUV5</accession>
<keyword evidence="1" id="KW-0472">Membrane</keyword>
<dbReference type="InterPro" id="IPR009525">
    <property type="entry name" value="DUF1145"/>
</dbReference>
<dbReference type="RefSeq" id="WP_208314433.1">
    <property type="nucleotide sequence ID" value="NZ_JAELYA010000005.1"/>
</dbReference>
<dbReference type="Pfam" id="PF06611">
    <property type="entry name" value="DUF1145"/>
    <property type="match status" value="1"/>
</dbReference>
<evidence type="ECO:0000313" key="3">
    <source>
        <dbReference type="Proteomes" id="UP000669060"/>
    </source>
</evidence>
<protein>
    <submittedName>
        <fullName evidence="2">DUF1145 domain-containing protein</fullName>
    </submittedName>
</protein>
<reference evidence="2 3" key="1">
    <citation type="submission" date="2020-12" db="EMBL/GenBank/DDBJ databases">
        <title>Pseudomonas schmalbachii sp. nov. isolated from millipede gut.</title>
        <authorList>
            <person name="Shelomi M."/>
        </authorList>
    </citation>
    <scope>NUCLEOTIDE SEQUENCE [LARGE SCALE GENOMIC DNA]</scope>
    <source>
        <strain evidence="2 3">Milli4</strain>
    </source>
</reference>
<dbReference type="PANTHER" id="PTHR38775:SF1">
    <property type="entry name" value="INNER MEMBRANE PROTEIN"/>
    <property type="match status" value="1"/>
</dbReference>
<keyword evidence="3" id="KW-1185">Reference proteome</keyword>
<name>A0ABS3TUV5_9PSED</name>
<gene>
    <name evidence="2" type="ORF">JFY56_14080</name>
</gene>
<evidence type="ECO:0000313" key="2">
    <source>
        <dbReference type="EMBL" id="MBO3276359.1"/>
    </source>
</evidence>
<feature type="transmembrane region" description="Helical" evidence="1">
    <location>
        <begin position="36"/>
        <end position="54"/>
    </location>
</feature>
<comment type="caution">
    <text evidence="2">The sequence shown here is derived from an EMBL/GenBank/DDBJ whole genome shotgun (WGS) entry which is preliminary data.</text>
</comment>